<dbReference type="InterPro" id="IPR027443">
    <property type="entry name" value="IPNS-like_sf"/>
</dbReference>
<dbReference type="SUPFAM" id="SSF51197">
    <property type="entry name" value="Clavaminate synthase-like"/>
    <property type="match status" value="1"/>
</dbReference>
<dbReference type="GO" id="GO:0009693">
    <property type="term" value="P:ethylene biosynthetic process"/>
    <property type="evidence" value="ECO:0007669"/>
    <property type="project" value="UniProtKB-KW"/>
</dbReference>
<evidence type="ECO:0000256" key="1">
    <source>
        <dbReference type="ARBA" id="ARBA00001954"/>
    </source>
</evidence>
<dbReference type="InterPro" id="IPR005123">
    <property type="entry name" value="Oxoglu/Fe-dep_dioxygenase_dom"/>
</dbReference>
<dbReference type="InterPro" id="IPR044861">
    <property type="entry name" value="IPNS-like_FE2OG_OXY"/>
</dbReference>
<dbReference type="EC" id="1.13.12.19" evidence="4"/>
<evidence type="ECO:0000256" key="2">
    <source>
        <dbReference type="ARBA" id="ARBA00004767"/>
    </source>
</evidence>
<dbReference type="GO" id="GO:0046872">
    <property type="term" value="F:metal ion binding"/>
    <property type="evidence" value="ECO:0007669"/>
    <property type="project" value="UniProtKB-KW"/>
</dbReference>
<evidence type="ECO:0000256" key="3">
    <source>
        <dbReference type="ARBA" id="ARBA00012293"/>
    </source>
</evidence>
<evidence type="ECO:0000256" key="6">
    <source>
        <dbReference type="ARBA" id="ARBA00022666"/>
    </source>
</evidence>
<feature type="domain" description="Fe2OG dioxygenase" evidence="12">
    <location>
        <begin position="174"/>
        <end position="276"/>
    </location>
</feature>
<comment type="cofactor">
    <cofactor evidence="1">
        <name>Fe(2+)</name>
        <dbReference type="ChEBI" id="CHEBI:29033"/>
    </cofactor>
</comment>
<gene>
    <name evidence="13" type="ORF">RSO01_49840</name>
</gene>
<dbReference type="AlphaFoldDB" id="A0A512NFU2"/>
<dbReference type="OrthoDB" id="21825at2"/>
<keyword evidence="11" id="KW-0408">Iron</keyword>
<evidence type="ECO:0000256" key="8">
    <source>
        <dbReference type="ARBA" id="ARBA00031282"/>
    </source>
</evidence>
<evidence type="ECO:0000256" key="7">
    <source>
        <dbReference type="ARBA" id="ARBA00031011"/>
    </source>
</evidence>
<dbReference type="InterPro" id="IPR050231">
    <property type="entry name" value="Iron_ascorbate_oxido_reductase"/>
</dbReference>
<comment type="caution">
    <text evidence="13">The sequence shown here is derived from an EMBL/GenBank/DDBJ whole genome shotgun (WGS) entry which is preliminary data.</text>
</comment>
<dbReference type="PROSITE" id="PS51471">
    <property type="entry name" value="FE2OG_OXY"/>
    <property type="match status" value="1"/>
</dbReference>
<evidence type="ECO:0000313" key="14">
    <source>
        <dbReference type="Proteomes" id="UP000321058"/>
    </source>
</evidence>
<dbReference type="PRINTS" id="PR00682">
    <property type="entry name" value="IPNSYNTHASE"/>
</dbReference>
<comment type="pathway">
    <text evidence="2">Alkene biosynthesis; ethylene biosynthesis via 2-oxoglutarate.</text>
</comment>
<dbReference type="PANTHER" id="PTHR47990">
    <property type="entry name" value="2-OXOGLUTARATE (2OG) AND FE(II)-DEPENDENT OXYGENASE SUPERFAMILY PROTEIN-RELATED"/>
    <property type="match status" value="1"/>
</dbReference>
<evidence type="ECO:0000259" key="12">
    <source>
        <dbReference type="PROSITE" id="PS51471"/>
    </source>
</evidence>
<dbReference type="Pfam" id="PF14226">
    <property type="entry name" value="DIOX_N"/>
    <property type="match status" value="1"/>
</dbReference>
<keyword evidence="14" id="KW-1185">Reference proteome</keyword>
<keyword evidence="6" id="KW-0266">Ethylene biosynthesis</keyword>
<evidence type="ECO:0000256" key="5">
    <source>
        <dbReference type="ARBA" id="ARBA00019045"/>
    </source>
</evidence>
<dbReference type="Proteomes" id="UP000321058">
    <property type="component" value="Unassembled WGS sequence"/>
</dbReference>
<evidence type="ECO:0000256" key="4">
    <source>
        <dbReference type="ARBA" id="ARBA00012531"/>
    </source>
</evidence>
<dbReference type="InterPro" id="IPR026992">
    <property type="entry name" value="DIOX_N"/>
</dbReference>
<evidence type="ECO:0000313" key="13">
    <source>
        <dbReference type="EMBL" id="GEP57818.1"/>
    </source>
</evidence>
<dbReference type="RefSeq" id="WP_147152457.1">
    <property type="nucleotide sequence ID" value="NZ_BKAJ01000088.1"/>
</dbReference>
<evidence type="ECO:0000256" key="10">
    <source>
        <dbReference type="ARBA" id="ARBA00049359"/>
    </source>
</evidence>
<dbReference type="EMBL" id="BKAJ01000088">
    <property type="protein sequence ID" value="GEP57818.1"/>
    <property type="molecule type" value="Genomic_DNA"/>
</dbReference>
<comment type="catalytic activity">
    <reaction evidence="9">
        <text>2-oxoglutarate + O2 + 2 H(+) = ethene + 3 CO2 + H2O</text>
        <dbReference type="Rhea" id="RHEA:31523"/>
        <dbReference type="ChEBI" id="CHEBI:15377"/>
        <dbReference type="ChEBI" id="CHEBI:15378"/>
        <dbReference type="ChEBI" id="CHEBI:15379"/>
        <dbReference type="ChEBI" id="CHEBI:16526"/>
        <dbReference type="ChEBI" id="CHEBI:16810"/>
        <dbReference type="ChEBI" id="CHEBI:18153"/>
        <dbReference type="EC" id="1.13.12.19"/>
    </reaction>
</comment>
<organism evidence="13 14">
    <name type="scientific">Reyranella soli</name>
    <dbReference type="NCBI Taxonomy" id="1230389"/>
    <lineage>
        <taxon>Bacteria</taxon>
        <taxon>Pseudomonadati</taxon>
        <taxon>Pseudomonadota</taxon>
        <taxon>Alphaproteobacteria</taxon>
        <taxon>Hyphomicrobiales</taxon>
        <taxon>Reyranellaceae</taxon>
        <taxon>Reyranella</taxon>
    </lineage>
</organism>
<evidence type="ECO:0000256" key="9">
    <source>
        <dbReference type="ARBA" id="ARBA00047725"/>
    </source>
</evidence>
<dbReference type="Pfam" id="PF03171">
    <property type="entry name" value="2OG-FeII_Oxy"/>
    <property type="match status" value="1"/>
</dbReference>
<comment type="catalytic activity">
    <reaction evidence="10">
        <text>L-arginine + 2-oxoglutarate + O2 = guanidine + L-glutamate 5-semialdehyde + succinate + CO2</text>
        <dbReference type="Rhea" id="RHEA:31535"/>
        <dbReference type="ChEBI" id="CHEBI:15379"/>
        <dbReference type="ChEBI" id="CHEBI:16526"/>
        <dbReference type="ChEBI" id="CHEBI:16810"/>
        <dbReference type="ChEBI" id="CHEBI:30031"/>
        <dbReference type="ChEBI" id="CHEBI:30087"/>
        <dbReference type="ChEBI" id="CHEBI:32682"/>
        <dbReference type="ChEBI" id="CHEBI:58066"/>
        <dbReference type="EC" id="1.14.20.7"/>
    </reaction>
</comment>
<name>A0A512NFU2_9HYPH</name>
<protein>
    <recommendedName>
        <fullName evidence="5">2-oxoglutarate-dependent ethylene/succinate-forming enzyme</fullName>
        <ecNumber evidence="4">1.13.12.19</ecNumber>
        <ecNumber evidence="3">1.14.20.7</ecNumber>
    </recommendedName>
    <alternativeName>
        <fullName evidence="7">2-oxoglutarate dioxygenase (ethylene-forming)</fullName>
    </alternativeName>
    <alternativeName>
        <fullName evidence="8">2-oxoglutarate/L-arginine monooxygenase/decarboxylase (succinate-forming)</fullName>
    </alternativeName>
</protein>
<proteinExistence type="inferred from homology"/>
<dbReference type="GO" id="GO:0102276">
    <property type="term" value="F:2-oxoglutarate oxygenase/decarboxylase (ethylene-forming) activity"/>
    <property type="evidence" value="ECO:0007669"/>
    <property type="project" value="UniProtKB-EC"/>
</dbReference>
<accession>A0A512NFU2</accession>
<dbReference type="Gene3D" id="2.60.120.330">
    <property type="entry name" value="B-lactam Antibiotic, Isopenicillin N Synthase, Chain"/>
    <property type="match status" value="1"/>
</dbReference>
<dbReference type="EC" id="1.14.20.7" evidence="3"/>
<reference evidence="13 14" key="1">
    <citation type="submission" date="2019-07" db="EMBL/GenBank/DDBJ databases">
        <title>Whole genome shotgun sequence of Reyranella soli NBRC 108950.</title>
        <authorList>
            <person name="Hosoyama A."/>
            <person name="Uohara A."/>
            <person name="Ohji S."/>
            <person name="Ichikawa N."/>
        </authorList>
    </citation>
    <scope>NUCLEOTIDE SEQUENCE [LARGE SCALE GENOMIC DNA]</scope>
    <source>
        <strain evidence="13 14">NBRC 108950</strain>
    </source>
</reference>
<keyword evidence="11" id="KW-0479">Metal-binding</keyword>
<keyword evidence="11" id="KW-0560">Oxidoreductase</keyword>
<sequence length="317" mass="34294">MTQDAAIPLIDVAPLLGGGPEGEADVARKLGRACRDIGFFYIEGHGIPAGTIADVFAQAQRFFAAPAAIKDPVRYTGASGNRGHVPIEGEKLQPGTLPDLKECFNIGLELASDDPDLLGGQPFRHANPWPDQPGFRATMLDYFGHAHRLGLALHRALARDLGIERTFFDDKLSKPMAILRLLHYPAAPVAPRPGQLGAGEHTDYGNLTLLATDGVEGLMVRNRAGQWISAPTVPGALICNIGDCLMRWTNDVYVSTPHRVVSPNRDRYSVVFFLDPNPEALVACLPTCLKDGAAKYPPVVAADYLLSRLEPTYKHTS</sequence>
<evidence type="ECO:0000256" key="11">
    <source>
        <dbReference type="RuleBase" id="RU003682"/>
    </source>
</evidence>
<comment type="similarity">
    <text evidence="11">Belongs to the iron/ascorbate-dependent oxidoreductase family.</text>
</comment>